<dbReference type="InterPro" id="IPR001670">
    <property type="entry name" value="ADH_Fe/GldA"/>
</dbReference>
<feature type="binding site" evidence="9">
    <location>
        <begin position="95"/>
        <end position="99"/>
    </location>
    <ligand>
        <name>NAD(+)</name>
        <dbReference type="ChEBI" id="CHEBI:57540"/>
    </ligand>
</feature>
<dbReference type="GO" id="GO:0008888">
    <property type="term" value="F:glycerol dehydrogenase (NAD+) activity"/>
    <property type="evidence" value="ECO:0007669"/>
    <property type="project" value="UniProtKB-EC"/>
</dbReference>
<feature type="binding site" evidence="8">
    <location>
        <position position="172"/>
    </location>
    <ligand>
        <name>glycerol</name>
        <dbReference type="ChEBI" id="CHEBI:17754"/>
    </ligand>
</feature>
<dbReference type="PIRSF" id="PIRSF000112">
    <property type="entry name" value="Glycerol_dehydrogenase"/>
    <property type="match status" value="1"/>
</dbReference>
<evidence type="ECO:0000313" key="12">
    <source>
        <dbReference type="Proteomes" id="UP000460287"/>
    </source>
</evidence>
<feature type="binding site" evidence="9">
    <location>
        <position position="132"/>
    </location>
    <ligand>
        <name>NAD(+)</name>
        <dbReference type="ChEBI" id="CHEBI:57540"/>
    </ligand>
</feature>
<dbReference type="GO" id="GO:0046872">
    <property type="term" value="F:metal ion binding"/>
    <property type="evidence" value="ECO:0007669"/>
    <property type="project" value="UniProtKB-KW"/>
</dbReference>
<keyword evidence="12" id="KW-1185">Reference proteome</keyword>
<dbReference type="EC" id="1.1.1.6" evidence="5"/>
<dbReference type="Proteomes" id="UP000460287">
    <property type="component" value="Unassembled WGS sequence"/>
</dbReference>
<dbReference type="InterPro" id="IPR016205">
    <property type="entry name" value="Glycerol_DH"/>
</dbReference>
<keyword evidence="2" id="KW-0560">Oxidoreductase</keyword>
<evidence type="ECO:0000313" key="11">
    <source>
        <dbReference type="EMBL" id="MSR91923.1"/>
    </source>
</evidence>
<evidence type="ECO:0000256" key="1">
    <source>
        <dbReference type="ARBA" id="ARBA00022723"/>
    </source>
</evidence>
<dbReference type="PANTHER" id="PTHR43616:SF5">
    <property type="entry name" value="GLYCEROL DEHYDROGENASE 1"/>
    <property type="match status" value="1"/>
</dbReference>
<dbReference type="SUPFAM" id="SSF56796">
    <property type="entry name" value="Dehydroquinate synthase-like"/>
    <property type="match status" value="1"/>
</dbReference>
<organism evidence="11 12">
    <name type="scientific">Inconstantimicrobium porci</name>
    <dbReference type="NCBI Taxonomy" id="2652291"/>
    <lineage>
        <taxon>Bacteria</taxon>
        <taxon>Bacillati</taxon>
        <taxon>Bacillota</taxon>
        <taxon>Clostridia</taxon>
        <taxon>Eubacteriales</taxon>
        <taxon>Clostridiaceae</taxon>
        <taxon>Inconstantimicrobium</taxon>
    </lineage>
</organism>
<dbReference type="RefSeq" id="WP_154531823.1">
    <property type="nucleotide sequence ID" value="NZ_JAQXTV010000009.1"/>
</dbReference>
<dbReference type="CDD" id="cd08171">
    <property type="entry name" value="GlyDH-like"/>
    <property type="match status" value="1"/>
</dbReference>
<reference evidence="11 12" key="1">
    <citation type="submission" date="2019-08" db="EMBL/GenBank/DDBJ databases">
        <title>In-depth cultivation of the pig gut microbiome towards novel bacterial diversity and tailored functional studies.</title>
        <authorList>
            <person name="Wylensek D."/>
            <person name="Hitch T.C.A."/>
            <person name="Clavel T."/>
        </authorList>
    </citation>
    <scope>NUCLEOTIDE SEQUENCE [LARGE SCALE GENOMIC DNA]</scope>
    <source>
        <strain evidence="11 12">WCA-383-APC-5B</strain>
    </source>
</reference>
<feature type="binding site" evidence="8">
    <location>
        <position position="259"/>
    </location>
    <ligand>
        <name>glycerol</name>
        <dbReference type="ChEBI" id="CHEBI:17754"/>
    </ligand>
</feature>
<sequence>MSHYSVFLPSYSVGQDCYNEIPEVTRRFGRKAVVVGGKTAMEKAKESLLDGVKGSNVEILDFVWYGGNSTYENAEMVMKNEKVKEADMIFAVGGGRAVDTCKVVADKLDKPFFTFPTIASNCAACSAIAVMYNQDGTFKEYYYIKAPAVHTFINTKVVAEAPETYLWAGIGDALSKQTEVLLASSGKKLSHTPLIGRQLSYACDEPLLEFGKKALEDCKMNETSYELEQVALDIVMSTGLVSNLSSKPGMYYYNSSLAHAFYNGSTVVQEAEAHLHGEIVSFGVLCLLTYDKQFEKRKKLFEFNKSVNLPVCLDDLDIKKEDVPKIAARANGITEWSCAPYEVTEEKFVQAVLDCDEAGQAYR</sequence>
<evidence type="ECO:0000256" key="7">
    <source>
        <dbReference type="ARBA" id="ARBA00049006"/>
    </source>
</evidence>
<dbReference type="AlphaFoldDB" id="A0A7X2T2G7"/>
<evidence type="ECO:0000256" key="4">
    <source>
        <dbReference type="ARBA" id="ARBA00037918"/>
    </source>
</evidence>
<dbReference type="Gene3D" id="1.20.1090.10">
    <property type="entry name" value="Dehydroquinate synthase-like - alpha domain"/>
    <property type="match status" value="1"/>
</dbReference>
<name>A0A7X2T2G7_9CLOT</name>
<accession>A0A7X2T2G7</accession>
<comment type="caution">
    <text evidence="11">The sequence shown here is derived from an EMBL/GenBank/DDBJ whole genome shotgun (WGS) entry which is preliminary data.</text>
</comment>
<keyword evidence="3 9" id="KW-0520">NAD</keyword>
<dbReference type="EMBL" id="VULX01000018">
    <property type="protein sequence ID" value="MSR91923.1"/>
    <property type="molecule type" value="Genomic_DNA"/>
</dbReference>
<protein>
    <recommendedName>
        <fullName evidence="6">Glycerol dehydrogenase</fullName>
        <ecNumber evidence="5">1.1.1.6</ecNumber>
    </recommendedName>
</protein>
<keyword evidence="8" id="KW-0862">Zinc</keyword>
<dbReference type="Gene3D" id="3.40.50.1970">
    <property type="match status" value="1"/>
</dbReference>
<comment type="catalytic activity">
    <reaction evidence="7">
        <text>glycerol + NAD(+) = dihydroxyacetone + NADH + H(+)</text>
        <dbReference type="Rhea" id="RHEA:13769"/>
        <dbReference type="ChEBI" id="CHEBI:15378"/>
        <dbReference type="ChEBI" id="CHEBI:16016"/>
        <dbReference type="ChEBI" id="CHEBI:17754"/>
        <dbReference type="ChEBI" id="CHEBI:57540"/>
        <dbReference type="ChEBI" id="CHEBI:57945"/>
        <dbReference type="EC" id="1.1.1.6"/>
    </reaction>
</comment>
<evidence type="ECO:0000256" key="9">
    <source>
        <dbReference type="PIRSR" id="PIRSR000112-3"/>
    </source>
</evidence>
<feature type="binding site" evidence="9">
    <location>
        <begin position="117"/>
        <end position="120"/>
    </location>
    <ligand>
        <name>NAD(+)</name>
        <dbReference type="ChEBI" id="CHEBI:57540"/>
    </ligand>
</feature>
<dbReference type="Pfam" id="PF00465">
    <property type="entry name" value="Fe-ADH"/>
    <property type="match status" value="1"/>
</dbReference>
<evidence type="ECO:0000256" key="5">
    <source>
        <dbReference type="ARBA" id="ARBA00039147"/>
    </source>
</evidence>
<evidence type="ECO:0000256" key="6">
    <source>
        <dbReference type="ARBA" id="ARBA00040132"/>
    </source>
</evidence>
<dbReference type="PANTHER" id="PTHR43616">
    <property type="entry name" value="GLYCEROL DEHYDROGENASE"/>
    <property type="match status" value="1"/>
</dbReference>
<evidence type="ECO:0000259" key="10">
    <source>
        <dbReference type="Pfam" id="PF00465"/>
    </source>
</evidence>
<comment type="pathway">
    <text evidence="4">Polyol metabolism; glycerol fermentation; glycerone phosphate from glycerol (oxidative route): step 1/2.</text>
</comment>
<proteinExistence type="predicted"/>
<evidence type="ECO:0000256" key="3">
    <source>
        <dbReference type="ARBA" id="ARBA00023027"/>
    </source>
</evidence>
<evidence type="ECO:0000256" key="2">
    <source>
        <dbReference type="ARBA" id="ARBA00023002"/>
    </source>
</evidence>
<feature type="binding site" evidence="9">
    <location>
        <position position="126"/>
    </location>
    <ligand>
        <name>NAD(+)</name>
        <dbReference type="ChEBI" id="CHEBI:57540"/>
    </ligand>
</feature>
<gene>
    <name evidence="11" type="ORF">FYJ33_11045</name>
</gene>
<feature type="domain" description="Alcohol dehydrogenase iron-type/glycerol dehydrogenase GldA" evidence="10">
    <location>
        <begin position="10"/>
        <end position="139"/>
    </location>
</feature>
<evidence type="ECO:0000256" key="8">
    <source>
        <dbReference type="PIRSR" id="PIRSR000112-1"/>
    </source>
</evidence>
<feature type="binding site" evidence="8">
    <location>
        <position position="276"/>
    </location>
    <ligand>
        <name>glycerol</name>
        <dbReference type="ChEBI" id="CHEBI:17754"/>
    </ligand>
</feature>
<keyword evidence="1 8" id="KW-0479">Metal-binding</keyword>
<comment type="cofactor">
    <cofactor evidence="8">
        <name>Zn(2+)</name>
        <dbReference type="ChEBI" id="CHEBI:29105"/>
    </cofactor>
    <text evidence="8">Binds 1 zinc ion per subunit.</text>
</comment>